<organism evidence="1 2">
    <name type="scientific">Glaciimonas immobilis</name>
    <dbReference type="NCBI Taxonomy" id="728004"/>
    <lineage>
        <taxon>Bacteria</taxon>
        <taxon>Pseudomonadati</taxon>
        <taxon>Pseudomonadota</taxon>
        <taxon>Betaproteobacteria</taxon>
        <taxon>Burkholderiales</taxon>
        <taxon>Oxalobacteraceae</taxon>
        <taxon>Glaciimonas</taxon>
    </lineage>
</organism>
<reference evidence="1 2" key="1">
    <citation type="submission" date="2020-08" db="EMBL/GenBank/DDBJ databases">
        <title>Genomic Encyclopedia of Type Strains, Phase IV (KMG-IV): sequencing the most valuable type-strain genomes for metagenomic binning, comparative biology and taxonomic classification.</title>
        <authorList>
            <person name="Goeker M."/>
        </authorList>
    </citation>
    <scope>NUCLEOTIDE SEQUENCE [LARGE SCALE GENOMIC DNA]</scope>
    <source>
        <strain evidence="1 2">DSM 23240</strain>
    </source>
</reference>
<proteinExistence type="predicted"/>
<accession>A0A840RW71</accession>
<dbReference type="AlphaFoldDB" id="A0A840RW71"/>
<dbReference type="RefSeq" id="WP_168055740.1">
    <property type="nucleotide sequence ID" value="NZ_JAAOZT010000007.1"/>
</dbReference>
<dbReference type="EMBL" id="JACHHQ010000005">
    <property type="protein sequence ID" value="MBB5200811.1"/>
    <property type="molecule type" value="Genomic_DNA"/>
</dbReference>
<keyword evidence="2" id="KW-1185">Reference proteome</keyword>
<evidence type="ECO:0000313" key="1">
    <source>
        <dbReference type="EMBL" id="MBB5200811.1"/>
    </source>
</evidence>
<evidence type="ECO:0000313" key="2">
    <source>
        <dbReference type="Proteomes" id="UP000571084"/>
    </source>
</evidence>
<protein>
    <submittedName>
        <fullName evidence="1">Uncharacterized protein</fullName>
    </submittedName>
</protein>
<comment type="caution">
    <text evidence="1">The sequence shown here is derived from an EMBL/GenBank/DDBJ whole genome shotgun (WGS) entry which is preliminary data.</text>
</comment>
<name>A0A840RW71_9BURK</name>
<gene>
    <name evidence="1" type="ORF">HNR39_002653</name>
</gene>
<sequence>MDIHTYLNRKYGITGAKGLLACEAKIFGIPYPLKPHWIGLHGDTEITPDMESRLRLALRRHGKGSAIKGLEALGAESDSSTPGGKLEDEVAALRAQLHIARSVVEKLFVALGRVEAVMQANT</sequence>
<dbReference type="Proteomes" id="UP000571084">
    <property type="component" value="Unassembled WGS sequence"/>
</dbReference>